<dbReference type="AlphaFoldDB" id="A0A7E4V4H8"/>
<dbReference type="Proteomes" id="UP000492821">
    <property type="component" value="Unassembled WGS sequence"/>
</dbReference>
<dbReference type="InterPro" id="IPR045545">
    <property type="entry name" value="PHYIP/PHIPL_C"/>
</dbReference>
<proteinExistence type="predicted"/>
<dbReference type="PANTHER" id="PTHR15698:SF4">
    <property type="entry name" value="PHYTANOYL-COA HYDROXYLASE-INTERACTING PROTEIN-LIKE C-TERMINAL DOMAIN-CONTAINING PROTEIN"/>
    <property type="match status" value="1"/>
</dbReference>
<organism evidence="2 3">
    <name type="scientific">Panagrellus redivivus</name>
    <name type="common">Microworm</name>
    <dbReference type="NCBI Taxonomy" id="6233"/>
    <lineage>
        <taxon>Eukaryota</taxon>
        <taxon>Metazoa</taxon>
        <taxon>Ecdysozoa</taxon>
        <taxon>Nematoda</taxon>
        <taxon>Chromadorea</taxon>
        <taxon>Rhabditida</taxon>
        <taxon>Tylenchina</taxon>
        <taxon>Panagrolaimomorpha</taxon>
        <taxon>Panagrolaimoidea</taxon>
        <taxon>Panagrolaimidae</taxon>
        <taxon>Panagrellus</taxon>
    </lineage>
</organism>
<dbReference type="PANTHER" id="PTHR15698">
    <property type="entry name" value="PROTEIN CBG15099"/>
    <property type="match status" value="1"/>
</dbReference>
<reference evidence="2" key="1">
    <citation type="journal article" date="2013" name="Genetics">
        <title>The draft genome and transcriptome of Panagrellus redivivus are shaped by the harsh demands of a free-living lifestyle.</title>
        <authorList>
            <person name="Srinivasan J."/>
            <person name="Dillman A.R."/>
            <person name="Macchietto M.G."/>
            <person name="Heikkinen L."/>
            <person name="Lakso M."/>
            <person name="Fracchia K.M."/>
            <person name="Antoshechkin I."/>
            <person name="Mortazavi A."/>
            <person name="Wong G."/>
            <person name="Sternberg P.W."/>
        </authorList>
    </citation>
    <scope>NUCLEOTIDE SEQUENCE [LARGE SCALE GENOMIC DNA]</scope>
    <source>
        <strain evidence="2">MT8872</strain>
    </source>
</reference>
<evidence type="ECO:0000313" key="3">
    <source>
        <dbReference type="WBParaSite" id="Pan_g16483.t1"/>
    </source>
</evidence>
<keyword evidence="2" id="KW-1185">Reference proteome</keyword>
<evidence type="ECO:0000259" key="1">
    <source>
        <dbReference type="Pfam" id="PF19281"/>
    </source>
</evidence>
<dbReference type="GO" id="GO:0005737">
    <property type="term" value="C:cytoplasm"/>
    <property type="evidence" value="ECO:0007669"/>
    <property type="project" value="TreeGrafter"/>
</dbReference>
<dbReference type="Pfam" id="PF19281">
    <property type="entry name" value="PHYHIP_C"/>
    <property type="match status" value="1"/>
</dbReference>
<sequence length="247" mass="28026">MSEPQNPPGFTKSELSQLYNLACSHCLGRNKFNVVYRTKTKSYWDAICETENRIMEKYEKSDCGHPRNNVNGVLKGLFFTPNTCGDFVLPSSSPYGDQRLILPAEQLLDPTKVNLYFCDFYCFGFNALLSDAPHHLTIIICHKDSNSDDFCKEKLIPLPKDNPFLRIHNVDGGYQFEVSGTIWIELCYTENLQVDPEKLVEVSPRGLGYSTPGGIANNPNCKKCNLREWRKKDTDKKICDTCGSKMS</sequence>
<reference evidence="3" key="2">
    <citation type="submission" date="2020-10" db="UniProtKB">
        <authorList>
            <consortium name="WormBaseParasite"/>
        </authorList>
    </citation>
    <scope>IDENTIFICATION</scope>
</reference>
<protein>
    <submittedName>
        <fullName evidence="3">PHYHIP_C domain-containing protein</fullName>
    </submittedName>
</protein>
<dbReference type="WBParaSite" id="Pan_g16483.t1">
    <property type="protein sequence ID" value="Pan_g16483.t1"/>
    <property type="gene ID" value="Pan_g16483"/>
</dbReference>
<dbReference type="InterPro" id="IPR042868">
    <property type="entry name" value="PHYHIP/PHYHIPL"/>
</dbReference>
<evidence type="ECO:0000313" key="2">
    <source>
        <dbReference type="Proteomes" id="UP000492821"/>
    </source>
</evidence>
<name>A0A7E4V4H8_PANRE</name>
<accession>A0A7E4V4H8</accession>
<feature type="domain" description="Phytanoyl-CoA hydroxylase-interacting protein-like C-terminal" evidence="1">
    <location>
        <begin position="14"/>
        <end position="226"/>
    </location>
</feature>